<dbReference type="InterPro" id="IPR014879">
    <property type="entry name" value="Spo0A_C"/>
</dbReference>
<accession>A0A9D2QYI4</accession>
<sequence>MSLMWVSVSECNQSHIYHLTQMIKDDENLQIVLSYGAPDMDRGDFGLLKRKTEQVLSQLGVPLHLKGCQYLKTAVELCIQNMEELEGITKRLYPDVARIHHTAGETVEHAIRHAIGAAWQRGDEGVQKKLFGYSRMEGKRPTNLEFIYRLADYLQNEEGKYLS</sequence>
<dbReference type="Gene3D" id="1.10.10.10">
    <property type="entry name" value="Winged helix-like DNA-binding domain superfamily/Winged helix DNA-binding domain"/>
    <property type="match status" value="1"/>
</dbReference>
<name>A0A9D2QYI4_9FIRM</name>
<dbReference type="Pfam" id="PF08769">
    <property type="entry name" value="Spo0A_C"/>
    <property type="match status" value="1"/>
</dbReference>
<dbReference type="GO" id="GO:0003677">
    <property type="term" value="F:DNA binding"/>
    <property type="evidence" value="ECO:0007669"/>
    <property type="project" value="InterPro"/>
</dbReference>
<dbReference type="InterPro" id="IPR036388">
    <property type="entry name" value="WH-like_DNA-bd_sf"/>
</dbReference>
<dbReference type="AlphaFoldDB" id="A0A9D2QYI4"/>
<reference evidence="2" key="2">
    <citation type="submission" date="2021-04" db="EMBL/GenBank/DDBJ databases">
        <authorList>
            <person name="Gilroy R."/>
        </authorList>
    </citation>
    <scope>NUCLEOTIDE SEQUENCE</scope>
    <source>
        <strain evidence="2">ChiHjej8B7-25341</strain>
    </source>
</reference>
<keyword evidence="2" id="KW-0396">Initiation factor</keyword>
<proteinExistence type="predicted"/>
<reference evidence="2" key="1">
    <citation type="journal article" date="2021" name="PeerJ">
        <title>Extensive microbial diversity within the chicken gut microbiome revealed by metagenomics and culture.</title>
        <authorList>
            <person name="Gilroy R."/>
            <person name="Ravi A."/>
            <person name="Getino M."/>
            <person name="Pursley I."/>
            <person name="Horton D.L."/>
            <person name="Alikhan N.F."/>
            <person name="Baker D."/>
            <person name="Gharbi K."/>
            <person name="Hall N."/>
            <person name="Watson M."/>
            <person name="Adriaenssens E.M."/>
            <person name="Foster-Nyarko E."/>
            <person name="Jarju S."/>
            <person name="Secka A."/>
            <person name="Antonio M."/>
            <person name="Oren A."/>
            <person name="Chaudhuri R.R."/>
            <person name="La Ragione R."/>
            <person name="Hildebrand F."/>
            <person name="Pallen M.J."/>
        </authorList>
    </citation>
    <scope>NUCLEOTIDE SEQUENCE</scope>
    <source>
        <strain evidence="2">ChiHjej8B7-25341</strain>
    </source>
</reference>
<evidence type="ECO:0000259" key="1">
    <source>
        <dbReference type="Pfam" id="PF08769"/>
    </source>
</evidence>
<dbReference type="GO" id="GO:0003700">
    <property type="term" value="F:DNA-binding transcription factor activity"/>
    <property type="evidence" value="ECO:0007669"/>
    <property type="project" value="InterPro"/>
</dbReference>
<dbReference type="InterPro" id="IPR016032">
    <property type="entry name" value="Sig_transdc_resp-reg_C-effctor"/>
</dbReference>
<organism evidence="2 3">
    <name type="scientific">Candidatus Eisenbergiella stercorigallinarum</name>
    <dbReference type="NCBI Taxonomy" id="2838557"/>
    <lineage>
        <taxon>Bacteria</taxon>
        <taxon>Bacillati</taxon>
        <taxon>Bacillota</taxon>
        <taxon>Clostridia</taxon>
        <taxon>Lachnospirales</taxon>
        <taxon>Lachnospiraceae</taxon>
        <taxon>Eisenbergiella</taxon>
    </lineage>
</organism>
<keyword evidence="2" id="KW-0648">Protein biosynthesis</keyword>
<gene>
    <name evidence="2" type="ORF">H9912_08920</name>
</gene>
<comment type="caution">
    <text evidence="2">The sequence shown here is derived from an EMBL/GenBank/DDBJ whole genome shotgun (WGS) entry which is preliminary data.</text>
</comment>
<dbReference type="SUPFAM" id="SSF46894">
    <property type="entry name" value="C-terminal effector domain of the bipartite response regulators"/>
    <property type="match status" value="1"/>
</dbReference>
<evidence type="ECO:0000313" key="2">
    <source>
        <dbReference type="EMBL" id="HJD32048.1"/>
    </source>
</evidence>
<dbReference type="GO" id="GO:0005737">
    <property type="term" value="C:cytoplasm"/>
    <property type="evidence" value="ECO:0007669"/>
    <property type="project" value="InterPro"/>
</dbReference>
<dbReference type="GO" id="GO:0042173">
    <property type="term" value="P:regulation of sporulation resulting in formation of a cellular spore"/>
    <property type="evidence" value="ECO:0007669"/>
    <property type="project" value="InterPro"/>
</dbReference>
<dbReference type="GO" id="GO:0005509">
    <property type="term" value="F:calcium ion binding"/>
    <property type="evidence" value="ECO:0007669"/>
    <property type="project" value="InterPro"/>
</dbReference>
<dbReference type="EMBL" id="DWUW01000254">
    <property type="protein sequence ID" value="HJD32048.1"/>
    <property type="molecule type" value="Genomic_DNA"/>
</dbReference>
<protein>
    <submittedName>
        <fullName evidence="2">Sporulation initiation factor Spo0A C-terminal domain-containing protein</fullName>
    </submittedName>
</protein>
<evidence type="ECO:0000313" key="3">
    <source>
        <dbReference type="Proteomes" id="UP000823851"/>
    </source>
</evidence>
<dbReference type="Proteomes" id="UP000823851">
    <property type="component" value="Unassembled WGS sequence"/>
</dbReference>
<feature type="domain" description="Sporulation initiation factor Spo0A C-terminal" evidence="1">
    <location>
        <begin position="53"/>
        <end position="154"/>
    </location>
</feature>
<dbReference type="GO" id="GO:0003743">
    <property type="term" value="F:translation initiation factor activity"/>
    <property type="evidence" value="ECO:0007669"/>
    <property type="project" value="UniProtKB-KW"/>
</dbReference>